<dbReference type="AlphaFoldDB" id="K1SHY9"/>
<organism evidence="1">
    <name type="scientific">human gut metagenome</name>
    <dbReference type="NCBI Taxonomy" id="408170"/>
    <lineage>
        <taxon>unclassified sequences</taxon>
        <taxon>metagenomes</taxon>
        <taxon>organismal metagenomes</taxon>
    </lineage>
</organism>
<evidence type="ECO:0000313" key="1">
    <source>
        <dbReference type="EMBL" id="EKC60262.1"/>
    </source>
</evidence>
<sequence>MAEYTAAAAQTVANGNNVLFTATPVCATRCIVHREGSGIVTLRGITNGQCRARFRVNFGGNIAIPTGGTAGAISVALAIAGEALPASTAIVTPAAAAQYQNVSIDTFVDVPAGCCTTISVKNTAGVDIDVQNANLIVTRVA</sequence>
<accession>K1SHY9</accession>
<evidence type="ECO:0000313" key="2">
    <source>
        <dbReference type="EMBL" id="EKC63745.1"/>
    </source>
</evidence>
<name>K1SHY9_9ZZZZ</name>
<proteinExistence type="predicted"/>
<reference evidence="1" key="1">
    <citation type="journal article" date="2013" name="Environ. Microbiol.">
        <title>Microbiota from the distal guts of lean and obese adolescents exhibit partial functional redundancy besides clear differences in community structure.</title>
        <authorList>
            <person name="Ferrer M."/>
            <person name="Ruiz A."/>
            <person name="Lanza F."/>
            <person name="Haange S.B."/>
            <person name="Oberbach A."/>
            <person name="Till H."/>
            <person name="Bargiela R."/>
            <person name="Campoy C."/>
            <person name="Segura M.T."/>
            <person name="Richter M."/>
            <person name="von Bergen M."/>
            <person name="Seifert J."/>
            <person name="Suarez A."/>
        </authorList>
    </citation>
    <scope>NUCLEOTIDE SEQUENCE</scope>
</reference>
<gene>
    <name evidence="1" type="ORF">LEA_12958</name>
    <name evidence="2" type="ORF">OBE_07303</name>
</gene>
<dbReference type="EMBL" id="AJWY01008779">
    <property type="protein sequence ID" value="EKC60262.1"/>
    <property type="molecule type" value="Genomic_DNA"/>
</dbReference>
<protein>
    <submittedName>
        <fullName evidence="1">Uncharacterized protein</fullName>
    </submittedName>
</protein>
<dbReference type="EMBL" id="AJWZ01005020">
    <property type="protein sequence ID" value="EKC63745.1"/>
    <property type="molecule type" value="Genomic_DNA"/>
</dbReference>
<comment type="caution">
    <text evidence="1">The sequence shown here is derived from an EMBL/GenBank/DDBJ whole genome shotgun (WGS) entry which is preliminary data.</text>
</comment>